<feature type="domain" description="Yip1" evidence="6">
    <location>
        <begin position="17"/>
        <end position="190"/>
    </location>
</feature>
<proteinExistence type="predicted"/>
<dbReference type="AlphaFoldDB" id="A0A1F6B245"/>
<evidence type="ECO:0000256" key="3">
    <source>
        <dbReference type="ARBA" id="ARBA00022989"/>
    </source>
</evidence>
<sequence length="205" mass="22656">MVDQLLIAGVSFGRNCIGIVLHPYEAYRRIVREGSLYELIYITSLLIFYFALASVVKVAAFRPFLLTRQFIVLVSAVVATYCVVICLLWLVGQKMGGKGTLRGVAIAWGYTLVPTVLWFFVTSLLYVVLPPPRTTSLAGIALSALFLAFSATLFLWKLMLGYLALRFGLKLDLARILVVVAVVGPVVGIYSYGMYQLGIFKVPFV</sequence>
<feature type="transmembrane region" description="Helical" evidence="5">
    <location>
        <begin position="70"/>
        <end position="91"/>
    </location>
</feature>
<evidence type="ECO:0000256" key="4">
    <source>
        <dbReference type="ARBA" id="ARBA00023136"/>
    </source>
</evidence>
<dbReference type="Proteomes" id="UP000176409">
    <property type="component" value="Unassembled WGS sequence"/>
</dbReference>
<feature type="transmembrane region" description="Helical" evidence="5">
    <location>
        <begin position="36"/>
        <end position="58"/>
    </location>
</feature>
<dbReference type="EMBL" id="MFJZ01000001">
    <property type="protein sequence ID" value="OGG30802.1"/>
    <property type="molecule type" value="Genomic_DNA"/>
</dbReference>
<keyword evidence="4 5" id="KW-0472">Membrane</keyword>
<comment type="caution">
    <text evidence="7">The sequence shown here is derived from an EMBL/GenBank/DDBJ whole genome shotgun (WGS) entry which is preliminary data.</text>
</comment>
<evidence type="ECO:0000313" key="8">
    <source>
        <dbReference type="Proteomes" id="UP000176409"/>
    </source>
</evidence>
<reference evidence="7 8" key="1">
    <citation type="journal article" date="2016" name="Nat. Commun.">
        <title>Thousands of microbial genomes shed light on interconnected biogeochemical processes in an aquifer system.</title>
        <authorList>
            <person name="Anantharaman K."/>
            <person name="Brown C.T."/>
            <person name="Hug L.A."/>
            <person name="Sharon I."/>
            <person name="Castelle C.J."/>
            <person name="Probst A.J."/>
            <person name="Thomas B.C."/>
            <person name="Singh A."/>
            <person name="Wilkins M.J."/>
            <person name="Karaoz U."/>
            <person name="Brodie E.L."/>
            <person name="Williams K.H."/>
            <person name="Hubbard S.S."/>
            <person name="Banfield J.F."/>
        </authorList>
    </citation>
    <scope>NUCLEOTIDE SEQUENCE [LARGE SCALE GENOMIC DNA]</scope>
</reference>
<name>A0A1F6B245_9BACT</name>
<feature type="transmembrane region" description="Helical" evidence="5">
    <location>
        <begin position="103"/>
        <end position="129"/>
    </location>
</feature>
<accession>A0A1F6B245</accession>
<evidence type="ECO:0000259" key="6">
    <source>
        <dbReference type="Pfam" id="PF04893"/>
    </source>
</evidence>
<feature type="transmembrane region" description="Helical" evidence="5">
    <location>
        <begin position="176"/>
        <end position="195"/>
    </location>
</feature>
<evidence type="ECO:0000313" key="7">
    <source>
        <dbReference type="EMBL" id="OGG30802.1"/>
    </source>
</evidence>
<dbReference type="GO" id="GO:0016020">
    <property type="term" value="C:membrane"/>
    <property type="evidence" value="ECO:0007669"/>
    <property type="project" value="UniProtKB-SubCell"/>
</dbReference>
<organism evidence="7 8">
    <name type="scientific">Candidatus Gottesmanbacteria bacterium RIFCSPLOWO2_01_FULL_49_10</name>
    <dbReference type="NCBI Taxonomy" id="1798396"/>
    <lineage>
        <taxon>Bacteria</taxon>
        <taxon>Candidatus Gottesmaniibacteriota</taxon>
    </lineage>
</organism>
<gene>
    <name evidence="7" type="ORF">A2973_02670</name>
</gene>
<protein>
    <recommendedName>
        <fullName evidence="6">Yip1 domain-containing protein</fullName>
    </recommendedName>
</protein>
<keyword evidence="2 5" id="KW-0812">Transmembrane</keyword>
<dbReference type="InterPro" id="IPR006977">
    <property type="entry name" value="Yip1_dom"/>
</dbReference>
<feature type="transmembrane region" description="Helical" evidence="5">
    <location>
        <begin position="135"/>
        <end position="156"/>
    </location>
</feature>
<keyword evidence="3 5" id="KW-1133">Transmembrane helix</keyword>
<comment type="subcellular location">
    <subcellularLocation>
        <location evidence="1">Membrane</location>
        <topology evidence="1">Multi-pass membrane protein</topology>
    </subcellularLocation>
</comment>
<evidence type="ECO:0000256" key="5">
    <source>
        <dbReference type="SAM" id="Phobius"/>
    </source>
</evidence>
<feature type="transmembrane region" description="Helical" evidence="5">
    <location>
        <begin position="6"/>
        <end position="24"/>
    </location>
</feature>
<dbReference type="Pfam" id="PF04893">
    <property type="entry name" value="Yip1"/>
    <property type="match status" value="1"/>
</dbReference>
<dbReference type="STRING" id="1798396.A2973_02670"/>
<evidence type="ECO:0000256" key="1">
    <source>
        <dbReference type="ARBA" id="ARBA00004141"/>
    </source>
</evidence>
<evidence type="ECO:0000256" key="2">
    <source>
        <dbReference type="ARBA" id="ARBA00022692"/>
    </source>
</evidence>